<dbReference type="InterPro" id="IPR046795">
    <property type="entry name" value="TMEM127_TM"/>
</dbReference>
<protein>
    <recommendedName>
        <fullName evidence="2">Transmembrane protein 127 transmembrane region domain-containing protein</fullName>
    </recommendedName>
</protein>
<feature type="transmembrane region" description="Helical" evidence="1">
    <location>
        <begin position="22"/>
        <end position="43"/>
    </location>
</feature>
<dbReference type="AlphaFoldDB" id="A0A087USI3"/>
<dbReference type="EMBL" id="KK121361">
    <property type="protein sequence ID" value="KFM80322.1"/>
    <property type="molecule type" value="Genomic_DNA"/>
</dbReference>
<gene>
    <name evidence="3" type="ORF">X975_00863</name>
</gene>
<feature type="domain" description="Transmembrane protein 127 transmembrane region" evidence="2">
    <location>
        <begin position="2"/>
        <end position="42"/>
    </location>
</feature>
<dbReference type="InterPro" id="IPR033331">
    <property type="entry name" value="TMEM127"/>
</dbReference>
<accession>A0A087USI3</accession>
<dbReference type="GO" id="GO:0016020">
    <property type="term" value="C:membrane"/>
    <property type="evidence" value="ECO:0007669"/>
    <property type="project" value="TreeGrafter"/>
</dbReference>
<evidence type="ECO:0000313" key="4">
    <source>
        <dbReference type="Proteomes" id="UP000054359"/>
    </source>
</evidence>
<proteinExistence type="predicted"/>
<dbReference type="OrthoDB" id="10030622at2759"/>
<sequence>MEQQQEMTKLYPATRVEISFGVSYYLIAISGLVAVLATASNLFRCDHLSRNIDVTLLTDDHQEEETFSIALPHSRSWLHVREQNAFLNEYLPPPPPYAP</sequence>
<organism evidence="3 4">
    <name type="scientific">Stegodyphus mimosarum</name>
    <name type="common">African social velvet spider</name>
    <dbReference type="NCBI Taxonomy" id="407821"/>
    <lineage>
        <taxon>Eukaryota</taxon>
        <taxon>Metazoa</taxon>
        <taxon>Ecdysozoa</taxon>
        <taxon>Arthropoda</taxon>
        <taxon>Chelicerata</taxon>
        <taxon>Arachnida</taxon>
        <taxon>Araneae</taxon>
        <taxon>Araneomorphae</taxon>
        <taxon>Entelegynae</taxon>
        <taxon>Eresoidea</taxon>
        <taxon>Eresidae</taxon>
        <taxon>Stegodyphus</taxon>
    </lineage>
</organism>
<dbReference type="PANTHER" id="PTHR28358">
    <property type="entry name" value="TRANSMEMBRANE PROTEIN 127"/>
    <property type="match status" value="1"/>
</dbReference>
<dbReference type="Pfam" id="PF20517">
    <property type="entry name" value="TMEM127"/>
    <property type="match status" value="1"/>
</dbReference>
<name>A0A087USI3_STEMI</name>
<evidence type="ECO:0000256" key="1">
    <source>
        <dbReference type="SAM" id="Phobius"/>
    </source>
</evidence>
<dbReference type="GO" id="GO:0008285">
    <property type="term" value="P:negative regulation of cell population proliferation"/>
    <property type="evidence" value="ECO:0007669"/>
    <property type="project" value="InterPro"/>
</dbReference>
<dbReference type="Proteomes" id="UP000054359">
    <property type="component" value="Unassembled WGS sequence"/>
</dbReference>
<keyword evidence="1" id="KW-1133">Transmembrane helix</keyword>
<keyword evidence="1" id="KW-0812">Transmembrane</keyword>
<evidence type="ECO:0000259" key="2">
    <source>
        <dbReference type="Pfam" id="PF20517"/>
    </source>
</evidence>
<feature type="non-terminal residue" evidence="3">
    <location>
        <position position="99"/>
    </location>
</feature>
<keyword evidence="4" id="KW-1185">Reference proteome</keyword>
<reference evidence="3 4" key="1">
    <citation type="submission" date="2013-11" db="EMBL/GenBank/DDBJ databases">
        <title>Genome sequencing of Stegodyphus mimosarum.</title>
        <authorList>
            <person name="Bechsgaard J."/>
        </authorList>
    </citation>
    <scope>NUCLEOTIDE SEQUENCE [LARGE SCALE GENOMIC DNA]</scope>
</reference>
<dbReference type="PANTHER" id="PTHR28358:SF1">
    <property type="entry name" value="TRANSMEMBRANE PROTEIN 127"/>
    <property type="match status" value="1"/>
</dbReference>
<dbReference type="GO" id="GO:0032007">
    <property type="term" value="P:negative regulation of TOR signaling"/>
    <property type="evidence" value="ECO:0007669"/>
    <property type="project" value="InterPro"/>
</dbReference>
<keyword evidence="1" id="KW-0472">Membrane</keyword>
<evidence type="ECO:0000313" key="3">
    <source>
        <dbReference type="EMBL" id="KFM80322.1"/>
    </source>
</evidence>